<organism evidence="2 3">
    <name type="scientific">Natranaerovirga hydrolytica</name>
    <dbReference type="NCBI Taxonomy" id="680378"/>
    <lineage>
        <taxon>Bacteria</taxon>
        <taxon>Bacillati</taxon>
        <taxon>Bacillota</taxon>
        <taxon>Clostridia</taxon>
        <taxon>Lachnospirales</taxon>
        <taxon>Natranaerovirgaceae</taxon>
        <taxon>Natranaerovirga</taxon>
    </lineage>
</organism>
<evidence type="ECO:0008006" key="4">
    <source>
        <dbReference type="Google" id="ProtNLM"/>
    </source>
</evidence>
<evidence type="ECO:0000313" key="2">
    <source>
        <dbReference type="EMBL" id="TCK93111.1"/>
    </source>
</evidence>
<dbReference type="RefSeq" id="WP_132282025.1">
    <property type="nucleotide sequence ID" value="NZ_SMGQ01000012.1"/>
</dbReference>
<gene>
    <name evidence="2" type="ORF">EDC19_1289</name>
</gene>
<comment type="caution">
    <text evidence="2">The sequence shown here is derived from an EMBL/GenBank/DDBJ whole genome shotgun (WGS) entry which is preliminary data.</text>
</comment>
<feature type="chain" id="PRO_5039420837" description="Outer membrane lipoprotein-sorting protein" evidence="1">
    <location>
        <begin position="28"/>
        <end position="239"/>
    </location>
</feature>
<protein>
    <recommendedName>
        <fullName evidence="4">Outer membrane lipoprotein-sorting protein</fullName>
    </recommendedName>
</protein>
<feature type="signal peptide" evidence="1">
    <location>
        <begin position="1"/>
        <end position="27"/>
    </location>
</feature>
<dbReference type="AlphaFoldDB" id="A0A4V2Q0B3"/>
<reference evidence="2 3" key="1">
    <citation type="submission" date="2019-03" db="EMBL/GenBank/DDBJ databases">
        <title>Genomic Encyclopedia of Type Strains, Phase IV (KMG-IV): sequencing the most valuable type-strain genomes for metagenomic binning, comparative biology and taxonomic classification.</title>
        <authorList>
            <person name="Goeker M."/>
        </authorList>
    </citation>
    <scope>NUCLEOTIDE SEQUENCE [LARGE SCALE GENOMIC DNA]</scope>
    <source>
        <strain evidence="2 3">DSM 24176</strain>
    </source>
</reference>
<keyword evidence="1" id="KW-0732">Signal</keyword>
<sequence>MKNKKLKTMNCSLFVLIFVFLCIQVNAQVIPNVNDQAIISEAYNQLLNQGSIHIDYQGTLNLQDELFGPLQIQGKSRIDQLSNTQKGDFSITTDIGLGALEGRYDIKENIITLTLPDLISEPLQYPFDAFETQEMLHNKIQQEFIGKEITTITNTQGKIYNTHLYQYRQSVSIQELLDTVIEDQVKPSFQEVGLYHWLDLTIQWDTFINNQKEIQKVKIKITKESEKATILDISMYFNG</sequence>
<name>A0A4V2Q0B3_9FIRM</name>
<keyword evidence="3" id="KW-1185">Reference proteome</keyword>
<evidence type="ECO:0000313" key="3">
    <source>
        <dbReference type="Proteomes" id="UP000294545"/>
    </source>
</evidence>
<proteinExistence type="predicted"/>
<dbReference type="EMBL" id="SMGQ01000012">
    <property type="protein sequence ID" value="TCK93111.1"/>
    <property type="molecule type" value="Genomic_DNA"/>
</dbReference>
<accession>A0A4V2Q0B3</accession>
<evidence type="ECO:0000256" key="1">
    <source>
        <dbReference type="SAM" id="SignalP"/>
    </source>
</evidence>
<dbReference type="Proteomes" id="UP000294545">
    <property type="component" value="Unassembled WGS sequence"/>
</dbReference>